<dbReference type="SUPFAM" id="SSF48452">
    <property type="entry name" value="TPR-like"/>
    <property type="match status" value="1"/>
</dbReference>
<proteinExistence type="inferred from homology"/>
<evidence type="ECO:0000259" key="7">
    <source>
        <dbReference type="Pfam" id="PF07980"/>
    </source>
</evidence>
<reference evidence="9 10" key="1">
    <citation type="submission" date="2018-12" db="EMBL/GenBank/DDBJ databases">
        <title>Flavobacterium sp. nov., isolated from glacier ice.</title>
        <authorList>
            <person name="Liu Q."/>
            <person name="Xin Y.-H."/>
        </authorList>
    </citation>
    <scope>NUCLEOTIDE SEQUENCE [LARGE SCALE GENOMIC DNA]</scope>
    <source>
        <strain evidence="9 10">RB1N8</strain>
    </source>
</reference>
<keyword evidence="5" id="KW-0998">Cell outer membrane</keyword>
<keyword evidence="10" id="KW-1185">Reference proteome</keyword>
<dbReference type="GO" id="GO:0009279">
    <property type="term" value="C:cell outer membrane"/>
    <property type="evidence" value="ECO:0007669"/>
    <property type="project" value="UniProtKB-SubCell"/>
</dbReference>
<evidence type="ECO:0000256" key="6">
    <source>
        <dbReference type="SAM" id="SignalP"/>
    </source>
</evidence>
<dbReference type="InterPro" id="IPR011990">
    <property type="entry name" value="TPR-like_helical_dom_sf"/>
</dbReference>
<organism evidence="9 10">
    <name type="scientific">Flavobacterium bomense</name>
    <dbReference type="NCBI Taxonomy" id="2497483"/>
    <lineage>
        <taxon>Bacteria</taxon>
        <taxon>Pseudomonadati</taxon>
        <taxon>Bacteroidota</taxon>
        <taxon>Flavobacteriia</taxon>
        <taxon>Flavobacteriales</taxon>
        <taxon>Flavobacteriaceae</taxon>
        <taxon>Flavobacterium</taxon>
    </lineage>
</organism>
<dbReference type="Gene3D" id="1.25.40.390">
    <property type="match status" value="1"/>
</dbReference>
<dbReference type="EMBL" id="RYDJ01000011">
    <property type="protein sequence ID" value="RTZ03865.1"/>
    <property type="molecule type" value="Genomic_DNA"/>
</dbReference>
<dbReference type="Proteomes" id="UP000280825">
    <property type="component" value="Unassembled WGS sequence"/>
</dbReference>
<evidence type="ECO:0000256" key="3">
    <source>
        <dbReference type="ARBA" id="ARBA00022729"/>
    </source>
</evidence>
<comment type="similarity">
    <text evidence="2">Belongs to the SusD family.</text>
</comment>
<comment type="subcellular location">
    <subcellularLocation>
        <location evidence="1">Cell outer membrane</location>
    </subcellularLocation>
</comment>
<dbReference type="Pfam" id="PF14322">
    <property type="entry name" value="SusD-like_3"/>
    <property type="match status" value="1"/>
</dbReference>
<protein>
    <submittedName>
        <fullName evidence="9">RagB/SusD family nutrient uptake outer membrane protein</fullName>
    </submittedName>
</protein>
<dbReference type="PROSITE" id="PS51257">
    <property type="entry name" value="PROKAR_LIPOPROTEIN"/>
    <property type="match status" value="1"/>
</dbReference>
<gene>
    <name evidence="9" type="ORF">EKL98_10250</name>
</gene>
<comment type="caution">
    <text evidence="9">The sequence shown here is derived from an EMBL/GenBank/DDBJ whole genome shotgun (WGS) entry which is preliminary data.</text>
</comment>
<dbReference type="Pfam" id="PF07980">
    <property type="entry name" value="SusD_RagB"/>
    <property type="match status" value="1"/>
</dbReference>
<evidence type="ECO:0000259" key="8">
    <source>
        <dbReference type="Pfam" id="PF14322"/>
    </source>
</evidence>
<sequence length="511" mass="55197">MKMKKIFILSILAGTLFVSCNNDLLDPFTPGSLTEEVAFTSSTDLQRLMNSTYGLLTNREDIIFSSVFTDEVGIGFANGGQGINDDYVFFLNVSSASPSNIWTASYFTLSRANRVIVFADQLLATTTDAAEKANLNRLKAEALTVRALSHMKLLSYFSPDLKSNDALAAVLITRVVTSAEPGMQRSTNGVFYASIHSDLDAALVLFNAATSSPYSGATAKLYAGKNLVKALKSRAFVLKGDYTNAEIWANDVISTSGLVLADVSNYNSVFHTDSEPANVEVIFRLKRTLQQSSQAANLGNGYASVNPTKDGSPFYEIGRSLYNALSTTDIRRSTIVHPTSVPDANYATSTDYRNTDVLVLAKHPGTSTVGNLNSDFKIVRLSEMYFIKAEARVAAGDLAGAASAIKSILDKRYSTAQTLPVYANATAAWKAILDQRRLEFAFEGYRFIDLKRIGVLAGAGINRDPADYSSSSANYPAGNPSNLPLTSPKFALPIPQVELNANPTIQQNAGY</sequence>
<dbReference type="InterPro" id="IPR012944">
    <property type="entry name" value="SusD_RagB_dom"/>
</dbReference>
<evidence type="ECO:0000313" key="9">
    <source>
        <dbReference type="EMBL" id="RTZ03865.1"/>
    </source>
</evidence>
<dbReference type="InterPro" id="IPR033985">
    <property type="entry name" value="SusD-like_N"/>
</dbReference>
<evidence type="ECO:0000256" key="4">
    <source>
        <dbReference type="ARBA" id="ARBA00023136"/>
    </source>
</evidence>
<feature type="signal peptide" evidence="6">
    <location>
        <begin position="1"/>
        <end position="20"/>
    </location>
</feature>
<feature type="domain" description="RagB/SusD" evidence="7">
    <location>
        <begin position="343"/>
        <end position="511"/>
    </location>
</feature>
<feature type="chain" id="PRO_5018697815" evidence="6">
    <location>
        <begin position="21"/>
        <end position="511"/>
    </location>
</feature>
<evidence type="ECO:0000313" key="10">
    <source>
        <dbReference type="Proteomes" id="UP000280825"/>
    </source>
</evidence>
<keyword evidence="4" id="KW-0472">Membrane</keyword>
<evidence type="ECO:0000256" key="5">
    <source>
        <dbReference type="ARBA" id="ARBA00023237"/>
    </source>
</evidence>
<dbReference type="AlphaFoldDB" id="A0A3S0PVV4"/>
<keyword evidence="3 6" id="KW-0732">Signal</keyword>
<accession>A0A3S0PVV4</accession>
<evidence type="ECO:0000256" key="2">
    <source>
        <dbReference type="ARBA" id="ARBA00006275"/>
    </source>
</evidence>
<evidence type="ECO:0000256" key="1">
    <source>
        <dbReference type="ARBA" id="ARBA00004442"/>
    </source>
</evidence>
<feature type="domain" description="SusD-like N-terminal" evidence="8">
    <location>
        <begin position="60"/>
        <end position="210"/>
    </location>
</feature>
<name>A0A3S0PVV4_9FLAO</name>